<dbReference type="InterPro" id="IPR036465">
    <property type="entry name" value="vWFA_dom_sf"/>
</dbReference>
<reference evidence="5" key="1">
    <citation type="journal article" date="2020" name="Appl. Environ. Microbiol.">
        <title>Medium-Chain Fatty Acid Synthesis by 'Candidatus Weimeria bifida' gen. nov., sp. nov., and 'Candidatus Pseudoramibacter fermentans' sp. nov.</title>
        <authorList>
            <person name="Scarborough M.J."/>
            <person name="Myers K.S."/>
            <person name="Donohue T.J."/>
            <person name="Noguera D.R."/>
        </authorList>
    </citation>
    <scope>NUCLEOTIDE SEQUENCE</scope>
    <source>
        <strain evidence="5">EUB1.1</strain>
    </source>
</reference>
<feature type="chain" id="PRO_5026828639" evidence="3">
    <location>
        <begin position="31"/>
        <end position="581"/>
    </location>
</feature>
<evidence type="ECO:0000313" key="6">
    <source>
        <dbReference type="Proteomes" id="UP000473648"/>
    </source>
</evidence>
<keyword evidence="6" id="KW-1185">Reference proteome</keyword>
<evidence type="ECO:0000256" key="2">
    <source>
        <dbReference type="SAM" id="Phobius"/>
    </source>
</evidence>
<keyword evidence="2" id="KW-0812">Transmembrane</keyword>
<keyword evidence="2" id="KW-0472">Membrane</keyword>
<feature type="domain" description="VWFA" evidence="4">
    <location>
        <begin position="75"/>
        <end position="182"/>
    </location>
</feature>
<dbReference type="AlphaFoldDB" id="A0A6L5GQ14"/>
<feature type="signal peptide" evidence="3">
    <location>
        <begin position="1"/>
        <end position="30"/>
    </location>
</feature>
<name>A0A6L5GQ14_9FIRM</name>
<dbReference type="InterPro" id="IPR002035">
    <property type="entry name" value="VWF_A"/>
</dbReference>
<feature type="transmembrane region" description="Helical" evidence="2">
    <location>
        <begin position="552"/>
        <end position="571"/>
    </location>
</feature>
<dbReference type="CDD" id="cd00198">
    <property type="entry name" value="vWFA"/>
    <property type="match status" value="1"/>
</dbReference>
<accession>A0A6L5GQ14</accession>
<organism evidence="5 6">
    <name type="scientific">Candidatus Pseudoramibacter fermentans</name>
    <dbReference type="NCBI Taxonomy" id="2594427"/>
    <lineage>
        <taxon>Bacteria</taxon>
        <taxon>Bacillati</taxon>
        <taxon>Bacillota</taxon>
        <taxon>Clostridia</taxon>
        <taxon>Eubacteriales</taxon>
        <taxon>Eubacteriaceae</taxon>
        <taxon>Pseudoramibacter</taxon>
    </lineage>
</organism>
<protein>
    <submittedName>
        <fullName evidence="5">VWA domain-containing protein</fullName>
    </submittedName>
</protein>
<keyword evidence="3" id="KW-0732">Signal</keyword>
<comment type="caution">
    <text evidence="5">The sequence shown here is derived from an EMBL/GenBank/DDBJ whole genome shotgun (WGS) entry which is preliminary data.</text>
</comment>
<dbReference type="EMBL" id="VOGB01000003">
    <property type="protein sequence ID" value="MQM71920.1"/>
    <property type="molecule type" value="Genomic_DNA"/>
</dbReference>
<dbReference type="Proteomes" id="UP000473648">
    <property type="component" value="Unassembled WGS sequence"/>
</dbReference>
<dbReference type="PROSITE" id="PS50234">
    <property type="entry name" value="VWFA"/>
    <property type="match status" value="1"/>
</dbReference>
<proteinExistence type="predicted"/>
<evidence type="ECO:0000256" key="1">
    <source>
        <dbReference type="SAM" id="MobiDB-lite"/>
    </source>
</evidence>
<evidence type="ECO:0000313" key="5">
    <source>
        <dbReference type="EMBL" id="MQM71920.1"/>
    </source>
</evidence>
<gene>
    <name evidence="5" type="ORF">FRC53_00480</name>
</gene>
<evidence type="ECO:0000256" key="3">
    <source>
        <dbReference type="SAM" id="SignalP"/>
    </source>
</evidence>
<dbReference type="SUPFAM" id="SSF53300">
    <property type="entry name" value="vWA-like"/>
    <property type="match status" value="1"/>
</dbReference>
<dbReference type="Pfam" id="PF00092">
    <property type="entry name" value="VWA"/>
    <property type="match status" value="1"/>
</dbReference>
<feature type="compositionally biased region" description="Polar residues" evidence="1">
    <location>
        <begin position="538"/>
        <end position="547"/>
    </location>
</feature>
<dbReference type="Gene3D" id="3.40.50.410">
    <property type="entry name" value="von Willebrand factor, type A domain"/>
    <property type="match status" value="1"/>
</dbReference>
<evidence type="ECO:0000259" key="4">
    <source>
        <dbReference type="PROSITE" id="PS50234"/>
    </source>
</evidence>
<sequence length="581" mass="63892">MKRKNYSKNVFLCALTCLLVLCMMSFNVFAADYNTAASTPSWQHSKSKTATNLDKAYTSEVTLSLPSSEEQLTTEVCFVLDKSSFSDTQEPALKLLSELKDAISASGAKVQVDIVEFNRTAHDHGSYDLATQYDEIKEAFKKQNSGGTNMHAGLLMAQQVLARNTSIPDSRKYMVLVSDGDSYLYCKNGDYNKAYSRSYIPVDSAGATAYGGYYDESWYNPSAGYEDKKSGKKNVKRPTTSSQSDWEAYLKDVEARNQESGGDAYDFEWKYYDNSWSAKSPDQVAADGFKTQPAVPRSASNLDMGFLNAASAYHTLAAKYHCYAMAAPSWNTADGGHSAFMNYLDNGAKTDFESIKNEILYYLGSGSTVEDYMGYTDDYNFDLKDPDQMVITVDQSSGGAAKTYQAVKLGENHYGFGPKLDSGKYSCEVTYTPGEKKDDEHIVWTINTNVTNFNRVRLTYKVQLMNPKTAVGTYGEYDQNGSQGKSGLYTNNRAVLNPVASDGTKGASEDFAKPSVSYTVKAPDEQKVMPNTPKKASVKTSNKPKTGDSTNTTMWILIMAAAVAVLGGVAAHQSMLNKKEH</sequence>
<feature type="region of interest" description="Disordered" evidence="1">
    <location>
        <begin position="522"/>
        <end position="547"/>
    </location>
</feature>
<keyword evidence="2" id="KW-1133">Transmembrane helix</keyword>